<dbReference type="GO" id="GO:0003677">
    <property type="term" value="F:DNA binding"/>
    <property type="evidence" value="ECO:0007669"/>
    <property type="project" value="InterPro"/>
</dbReference>
<reference evidence="2 3" key="1">
    <citation type="journal article" date="2012" name="Int. J. Syst. Evol. Microbiol.">
        <title>Flammeovirga pacifica sp. nov., isolated from deep-sea sediment.</title>
        <authorList>
            <person name="Xu H."/>
            <person name="Fu Y."/>
            <person name="Yang N."/>
            <person name="Ding Z."/>
            <person name="Lai Q."/>
            <person name="Zeng R."/>
        </authorList>
    </citation>
    <scope>NUCLEOTIDE SEQUENCE [LARGE SCALE GENOMIC DNA]</scope>
    <source>
        <strain evidence="3">DSM 24597 / LMG 26175 / WPAGA1</strain>
    </source>
</reference>
<name>A0A1S1YZU5_FLAPC</name>
<feature type="domain" description="Transposase IS200-like" evidence="1">
    <location>
        <begin position="9"/>
        <end position="78"/>
    </location>
</feature>
<evidence type="ECO:0000259" key="1">
    <source>
        <dbReference type="Pfam" id="PF01797"/>
    </source>
</evidence>
<protein>
    <recommendedName>
        <fullName evidence="1">Transposase IS200-like domain-containing protein</fullName>
    </recommendedName>
</protein>
<dbReference type="OrthoDB" id="9797997at2"/>
<gene>
    <name evidence="2" type="ORF">NH26_09255</name>
</gene>
<evidence type="ECO:0000313" key="3">
    <source>
        <dbReference type="Proteomes" id="UP000179797"/>
    </source>
</evidence>
<keyword evidence="3" id="KW-1185">Reference proteome</keyword>
<dbReference type="GO" id="GO:0006313">
    <property type="term" value="P:DNA transposition"/>
    <property type="evidence" value="ECO:0007669"/>
    <property type="project" value="InterPro"/>
</dbReference>
<dbReference type="Pfam" id="PF01797">
    <property type="entry name" value="Y1_Tnp"/>
    <property type="match status" value="1"/>
</dbReference>
<dbReference type="InterPro" id="IPR036515">
    <property type="entry name" value="Transposase_17_sf"/>
</dbReference>
<dbReference type="STRING" id="915059.NH26_09255"/>
<dbReference type="SUPFAM" id="SSF143422">
    <property type="entry name" value="Transposase IS200-like"/>
    <property type="match status" value="1"/>
</dbReference>
<comment type="caution">
    <text evidence="2">The sequence shown here is derived from an EMBL/GenBank/DDBJ whole genome shotgun (WGS) entry which is preliminary data.</text>
</comment>
<dbReference type="RefSeq" id="WP_044221478.1">
    <property type="nucleotide sequence ID" value="NZ_JRYR02000001.1"/>
</dbReference>
<proteinExistence type="predicted"/>
<dbReference type="Gene3D" id="3.30.70.1290">
    <property type="entry name" value="Transposase IS200-like"/>
    <property type="match status" value="1"/>
</dbReference>
<dbReference type="InterPro" id="IPR002686">
    <property type="entry name" value="Transposase_17"/>
</dbReference>
<sequence length="88" mass="10189">MSHSYCHNWVHIVWTTKGKEAILSKTFLDNQLIPLLFQIGFQEGFKLDAVNSHTDHIHCLLKVPSTLSISRIVKMLKVLVHETFMMKI</sequence>
<evidence type="ECO:0000313" key="2">
    <source>
        <dbReference type="EMBL" id="OHX66529.1"/>
    </source>
</evidence>
<dbReference type="EMBL" id="JRYR02000001">
    <property type="protein sequence ID" value="OHX66529.1"/>
    <property type="molecule type" value="Genomic_DNA"/>
</dbReference>
<dbReference type="GO" id="GO:0004803">
    <property type="term" value="F:transposase activity"/>
    <property type="evidence" value="ECO:0007669"/>
    <property type="project" value="InterPro"/>
</dbReference>
<dbReference type="AlphaFoldDB" id="A0A1S1YZU5"/>
<organism evidence="2 3">
    <name type="scientific">Flammeovirga pacifica</name>
    <dbReference type="NCBI Taxonomy" id="915059"/>
    <lineage>
        <taxon>Bacteria</taxon>
        <taxon>Pseudomonadati</taxon>
        <taxon>Bacteroidota</taxon>
        <taxon>Cytophagia</taxon>
        <taxon>Cytophagales</taxon>
        <taxon>Flammeovirgaceae</taxon>
        <taxon>Flammeovirga</taxon>
    </lineage>
</organism>
<dbReference type="Proteomes" id="UP000179797">
    <property type="component" value="Unassembled WGS sequence"/>
</dbReference>
<accession>A0A1S1YZU5</accession>